<dbReference type="InterPro" id="IPR052168">
    <property type="entry name" value="Cytochrome_b561_oxidase"/>
</dbReference>
<comment type="similarity">
    <text evidence="12">Belongs to the cytochrome b561 family.</text>
</comment>
<organism evidence="15 16">
    <name type="scientific">Dickeya lacustris</name>
    <dbReference type="NCBI Taxonomy" id="2259638"/>
    <lineage>
        <taxon>Bacteria</taxon>
        <taxon>Pseudomonadati</taxon>
        <taxon>Pseudomonadota</taxon>
        <taxon>Gammaproteobacteria</taxon>
        <taxon>Enterobacterales</taxon>
        <taxon>Pectobacteriaceae</taxon>
        <taxon>Dickeya</taxon>
    </lineage>
</organism>
<keyword evidence="6 13" id="KW-0812">Transmembrane</keyword>
<keyword evidence="4" id="KW-1003">Cell membrane</keyword>
<evidence type="ECO:0000313" key="15">
    <source>
        <dbReference type="EMBL" id="WFN57007.1"/>
    </source>
</evidence>
<evidence type="ECO:0000256" key="2">
    <source>
        <dbReference type="ARBA" id="ARBA00004651"/>
    </source>
</evidence>
<dbReference type="InterPro" id="IPR011577">
    <property type="entry name" value="Cyt_b561_bac/Ni-Hgenase"/>
</dbReference>
<keyword evidence="7" id="KW-0479">Metal-binding</keyword>
<dbReference type="PANTHER" id="PTHR30529">
    <property type="entry name" value="CYTOCHROME B561"/>
    <property type="match status" value="1"/>
</dbReference>
<feature type="transmembrane region" description="Helical" evidence="13">
    <location>
        <begin position="141"/>
        <end position="162"/>
    </location>
</feature>
<sequence length="177" mass="19847">MKTKYHSSQIALHWLVLLLVIITYAAMELRGFTPRGSSARALMSTVHYSCGVAVWALMILRIAVRFIYPTPPITPQPGRLVSIASHAAHGFLYLMFLALPLLGILAMYYRGIDWSIFGISMPIAAEANDDITHTLKEIHELLANAGYFLIGLHAIAALYHHYVVRDDTLLRMMPNKK</sequence>
<gene>
    <name evidence="15" type="primary">cybB</name>
    <name evidence="15" type="ORF">O1Q98_07220</name>
</gene>
<reference evidence="15 16" key="1">
    <citation type="submission" date="2022-12" db="EMBL/GenBank/DDBJ databases">
        <title>Complete genome sequencing of Dickeya lacustris type strain LMG30899.</title>
        <authorList>
            <person name="Dobhal S."/>
            <person name="Arizala D."/>
            <person name="Arif M."/>
        </authorList>
    </citation>
    <scope>NUCLEOTIDE SEQUENCE [LARGE SCALE GENOMIC DNA]</scope>
    <source>
        <strain evidence="15 16">LMG30899</strain>
    </source>
</reference>
<evidence type="ECO:0000256" key="4">
    <source>
        <dbReference type="ARBA" id="ARBA00022475"/>
    </source>
</evidence>
<feature type="transmembrane region" description="Helical" evidence="13">
    <location>
        <begin position="88"/>
        <end position="109"/>
    </location>
</feature>
<evidence type="ECO:0000259" key="14">
    <source>
        <dbReference type="Pfam" id="PF01292"/>
    </source>
</evidence>
<evidence type="ECO:0000256" key="13">
    <source>
        <dbReference type="SAM" id="Phobius"/>
    </source>
</evidence>
<evidence type="ECO:0000256" key="7">
    <source>
        <dbReference type="ARBA" id="ARBA00022723"/>
    </source>
</evidence>
<feature type="domain" description="Cytochrome b561 bacterial/Ni-hydrogenase" evidence="14">
    <location>
        <begin position="5"/>
        <end position="174"/>
    </location>
</feature>
<dbReference type="SUPFAM" id="SSF81342">
    <property type="entry name" value="Transmembrane di-heme cytochromes"/>
    <property type="match status" value="1"/>
</dbReference>
<evidence type="ECO:0000256" key="9">
    <source>
        <dbReference type="ARBA" id="ARBA00022989"/>
    </source>
</evidence>
<keyword evidence="3" id="KW-0813">Transport</keyword>
<dbReference type="PANTHER" id="PTHR30529:SF4">
    <property type="entry name" value="SUPEROXIDE OXIDASE CYBB"/>
    <property type="match status" value="1"/>
</dbReference>
<feature type="transmembrane region" description="Helical" evidence="13">
    <location>
        <begin position="48"/>
        <end position="68"/>
    </location>
</feature>
<accession>A0ABY8GAS0</accession>
<keyword evidence="9 13" id="KW-1133">Transmembrane helix</keyword>
<dbReference type="NCBIfam" id="NF008566">
    <property type="entry name" value="PRK11513.1"/>
    <property type="match status" value="1"/>
</dbReference>
<evidence type="ECO:0000256" key="11">
    <source>
        <dbReference type="ARBA" id="ARBA00023136"/>
    </source>
</evidence>
<evidence type="ECO:0000256" key="1">
    <source>
        <dbReference type="ARBA" id="ARBA00001970"/>
    </source>
</evidence>
<dbReference type="Proteomes" id="UP001219630">
    <property type="component" value="Chromosome"/>
</dbReference>
<keyword evidence="10" id="KW-0408">Iron</keyword>
<keyword evidence="5" id="KW-0349">Heme</keyword>
<keyword evidence="8" id="KW-0249">Electron transport</keyword>
<proteinExistence type="inferred from homology"/>
<dbReference type="Pfam" id="PF01292">
    <property type="entry name" value="Ni_hydr_CYTB"/>
    <property type="match status" value="1"/>
</dbReference>
<name>A0ABY8GAS0_9GAMM</name>
<evidence type="ECO:0000256" key="10">
    <source>
        <dbReference type="ARBA" id="ARBA00023004"/>
    </source>
</evidence>
<keyword evidence="11 13" id="KW-0472">Membrane</keyword>
<evidence type="ECO:0000256" key="3">
    <source>
        <dbReference type="ARBA" id="ARBA00022448"/>
    </source>
</evidence>
<dbReference type="InterPro" id="IPR016174">
    <property type="entry name" value="Di-haem_cyt_TM"/>
</dbReference>
<evidence type="ECO:0000313" key="16">
    <source>
        <dbReference type="Proteomes" id="UP001219630"/>
    </source>
</evidence>
<keyword evidence="16" id="KW-1185">Reference proteome</keyword>
<evidence type="ECO:0000256" key="8">
    <source>
        <dbReference type="ARBA" id="ARBA00022982"/>
    </source>
</evidence>
<dbReference type="EMBL" id="CP114280">
    <property type="protein sequence ID" value="WFN57007.1"/>
    <property type="molecule type" value="Genomic_DNA"/>
</dbReference>
<dbReference type="RefSeq" id="WP_125258478.1">
    <property type="nucleotide sequence ID" value="NZ_CP114280.1"/>
</dbReference>
<evidence type="ECO:0000256" key="5">
    <source>
        <dbReference type="ARBA" id="ARBA00022617"/>
    </source>
</evidence>
<protein>
    <submittedName>
        <fullName evidence="15">Cytochrome b561</fullName>
    </submittedName>
</protein>
<comment type="cofactor">
    <cofactor evidence="1">
        <name>heme b</name>
        <dbReference type="ChEBI" id="CHEBI:60344"/>
    </cofactor>
</comment>
<comment type="subcellular location">
    <subcellularLocation>
        <location evidence="2">Cell membrane</location>
        <topology evidence="2">Multi-pass membrane protein</topology>
    </subcellularLocation>
</comment>
<feature type="transmembrane region" description="Helical" evidence="13">
    <location>
        <begin position="6"/>
        <end position="27"/>
    </location>
</feature>
<evidence type="ECO:0000256" key="12">
    <source>
        <dbReference type="ARBA" id="ARBA00037975"/>
    </source>
</evidence>
<evidence type="ECO:0000256" key="6">
    <source>
        <dbReference type="ARBA" id="ARBA00022692"/>
    </source>
</evidence>